<dbReference type="Gene3D" id="1.25.40.20">
    <property type="entry name" value="Ankyrin repeat-containing domain"/>
    <property type="match status" value="1"/>
</dbReference>
<protein>
    <submittedName>
        <fullName evidence="1">Uncharacterized protein</fullName>
    </submittedName>
</protein>
<name>L2FXQ9_COLFN</name>
<reference evidence="1" key="1">
    <citation type="submission" date="2012-08" db="EMBL/GenBank/DDBJ databases">
        <title>Genome analysis of Colletotrichum orbiculare and Colletotrichum fructicola.</title>
        <authorList>
            <person name="Gan P.H.P."/>
            <person name="Ikeda K."/>
            <person name="Irieda H."/>
            <person name="Narusaka M."/>
            <person name="O'Connell R.J."/>
            <person name="Narusaka Y."/>
            <person name="Takano Y."/>
            <person name="Kubo Y."/>
            <person name="Shirasu K."/>
        </authorList>
    </citation>
    <scope>NUCLEOTIDE SEQUENCE</scope>
    <source>
        <strain evidence="1">Nara gc5</strain>
    </source>
</reference>
<accession>L2FXQ9</accession>
<dbReference type="HOGENOM" id="CLU_1375106_0_0_1"/>
<sequence>MRCDRQLHAICEPILYRSTSAVRWAVLTSTDEKASLQVLGRCKRRNLNISTVRLHNVPVSSLLRQDRSYDRLWDYNDKHVSTMTPFQCAVLKGFDSVVCFLLGNGFRKDSLLDRCIWRCLLFLDGQTDEPEQEADENNPSFGCEHIAAATGLLMVMVHLLASGHSINCTDRNGRTPADYAEKYGIASNNIVQCLSWLAW</sequence>
<dbReference type="AlphaFoldDB" id="L2FXQ9"/>
<dbReference type="SUPFAM" id="SSF48403">
    <property type="entry name" value="Ankyrin repeat"/>
    <property type="match status" value="1"/>
</dbReference>
<feature type="non-terminal residue" evidence="1">
    <location>
        <position position="199"/>
    </location>
</feature>
<gene>
    <name evidence="1" type="ORF">CGGC5_8636</name>
</gene>
<proteinExistence type="predicted"/>
<organism evidence="1">
    <name type="scientific">Colletotrichum fructicola (strain Nara gc5)</name>
    <name type="common">Anthracnose fungus</name>
    <name type="synonym">Colletotrichum gloeosporioides (strain Nara gc5)</name>
    <dbReference type="NCBI Taxonomy" id="1213859"/>
    <lineage>
        <taxon>Eukaryota</taxon>
        <taxon>Fungi</taxon>
        <taxon>Dikarya</taxon>
        <taxon>Ascomycota</taxon>
        <taxon>Pezizomycotina</taxon>
        <taxon>Sordariomycetes</taxon>
        <taxon>Hypocreomycetidae</taxon>
        <taxon>Glomerellales</taxon>
        <taxon>Glomerellaceae</taxon>
        <taxon>Colletotrichum</taxon>
        <taxon>Colletotrichum gloeosporioides species complex</taxon>
    </lineage>
</organism>
<dbReference type="InterPro" id="IPR036770">
    <property type="entry name" value="Ankyrin_rpt-contain_sf"/>
</dbReference>
<evidence type="ECO:0000313" key="1">
    <source>
        <dbReference type="EMBL" id="ELA31214.1"/>
    </source>
</evidence>
<dbReference type="EMBL" id="KB020762">
    <property type="protein sequence ID" value="ELA31214.1"/>
    <property type="molecule type" value="Genomic_DNA"/>
</dbReference>